<dbReference type="Proteomes" id="UP000287651">
    <property type="component" value="Unassembled WGS sequence"/>
</dbReference>
<evidence type="ECO:0000313" key="1">
    <source>
        <dbReference type="EMBL" id="RRT37758.1"/>
    </source>
</evidence>
<name>A0A426XE55_ENSVE</name>
<proteinExistence type="predicted"/>
<organism evidence="1 2">
    <name type="scientific">Ensete ventricosum</name>
    <name type="common">Abyssinian banana</name>
    <name type="synonym">Musa ensete</name>
    <dbReference type="NCBI Taxonomy" id="4639"/>
    <lineage>
        <taxon>Eukaryota</taxon>
        <taxon>Viridiplantae</taxon>
        <taxon>Streptophyta</taxon>
        <taxon>Embryophyta</taxon>
        <taxon>Tracheophyta</taxon>
        <taxon>Spermatophyta</taxon>
        <taxon>Magnoliopsida</taxon>
        <taxon>Liliopsida</taxon>
        <taxon>Zingiberales</taxon>
        <taxon>Musaceae</taxon>
        <taxon>Ensete</taxon>
    </lineage>
</organism>
<protein>
    <submittedName>
        <fullName evidence="1">Uncharacterized protein</fullName>
    </submittedName>
</protein>
<accession>A0A426XE55</accession>
<dbReference type="EMBL" id="AMZH03021915">
    <property type="protein sequence ID" value="RRT37758.1"/>
    <property type="molecule type" value="Genomic_DNA"/>
</dbReference>
<comment type="caution">
    <text evidence="1">The sequence shown here is derived from an EMBL/GenBank/DDBJ whole genome shotgun (WGS) entry which is preliminary data.</text>
</comment>
<dbReference type="AlphaFoldDB" id="A0A426XE55"/>
<reference evidence="1 2" key="1">
    <citation type="journal article" date="2014" name="Agronomy (Basel)">
        <title>A Draft Genome Sequence for Ensete ventricosum, the Drought-Tolerant Tree Against Hunger.</title>
        <authorList>
            <person name="Harrison J."/>
            <person name="Moore K.A."/>
            <person name="Paszkiewicz K."/>
            <person name="Jones T."/>
            <person name="Grant M."/>
            <person name="Ambacheew D."/>
            <person name="Muzemil S."/>
            <person name="Studholme D.J."/>
        </authorList>
    </citation>
    <scope>NUCLEOTIDE SEQUENCE [LARGE SCALE GENOMIC DNA]</scope>
</reference>
<sequence>MLLNFRGGAEMSTDLVLAECASSPASVRIEISNSGWDRPSEVSALASARLSARLLHSASAVWILHKGLVGGGGCPTAPFLVLPKGDFILIGGEVAHTFGLTSAITLGMAKSYDGPVSAEVWDEGIAHHAALMARGEGAGMVPRPDPSTSDTNVAADLDAELERTQLHLRC</sequence>
<gene>
    <name evidence="1" type="ORF">B296_00027797</name>
</gene>
<evidence type="ECO:0000313" key="2">
    <source>
        <dbReference type="Proteomes" id="UP000287651"/>
    </source>
</evidence>